<keyword evidence="6" id="KW-0456">Lyase</keyword>
<comment type="subcellular location">
    <subcellularLocation>
        <location evidence="1">Membrane</location>
    </subcellularLocation>
</comment>
<dbReference type="PANTHER" id="PTHR11920:SF335">
    <property type="entry name" value="GUANYLATE CYCLASE"/>
    <property type="match status" value="1"/>
</dbReference>
<dbReference type="EMBL" id="VJMJ01000070">
    <property type="protein sequence ID" value="KAF0738895.1"/>
    <property type="molecule type" value="Genomic_DNA"/>
</dbReference>
<organism evidence="8 9">
    <name type="scientific">Aphanomyces euteiches</name>
    <dbReference type="NCBI Taxonomy" id="100861"/>
    <lineage>
        <taxon>Eukaryota</taxon>
        <taxon>Sar</taxon>
        <taxon>Stramenopiles</taxon>
        <taxon>Oomycota</taxon>
        <taxon>Saprolegniomycetes</taxon>
        <taxon>Saprolegniales</taxon>
        <taxon>Verrucalvaceae</taxon>
        <taxon>Aphanomyces</taxon>
    </lineage>
</organism>
<dbReference type="InterPro" id="IPR029016">
    <property type="entry name" value="GAF-like_dom_sf"/>
</dbReference>
<keyword evidence="3" id="KW-0547">Nucleotide-binding</keyword>
<dbReference type="InterPro" id="IPR001054">
    <property type="entry name" value="A/G_cyclase"/>
</dbReference>
<dbReference type="InterPro" id="IPR003018">
    <property type="entry name" value="GAF"/>
</dbReference>
<accession>A0A6G0XFH2</accession>
<dbReference type="InterPro" id="IPR029787">
    <property type="entry name" value="Nucleotide_cyclase"/>
</dbReference>
<dbReference type="InterPro" id="IPR050401">
    <property type="entry name" value="Cyclic_nucleotide_synthase"/>
</dbReference>
<dbReference type="GO" id="GO:0004383">
    <property type="term" value="F:guanylate cyclase activity"/>
    <property type="evidence" value="ECO:0007669"/>
    <property type="project" value="TreeGrafter"/>
</dbReference>
<feature type="domain" description="Guanylate cyclase" evidence="7">
    <location>
        <begin position="223"/>
        <end position="354"/>
    </location>
</feature>
<evidence type="ECO:0000256" key="5">
    <source>
        <dbReference type="ARBA" id="ARBA00023136"/>
    </source>
</evidence>
<dbReference type="Proteomes" id="UP000481153">
    <property type="component" value="Unassembled WGS sequence"/>
</dbReference>
<dbReference type="VEuPathDB" id="FungiDB:AeMF1_003250"/>
<dbReference type="GO" id="GO:0004016">
    <property type="term" value="F:adenylate cyclase activity"/>
    <property type="evidence" value="ECO:0007669"/>
    <property type="project" value="TreeGrafter"/>
</dbReference>
<protein>
    <recommendedName>
        <fullName evidence="7">Guanylate cyclase domain-containing protein</fullName>
    </recommendedName>
</protein>
<evidence type="ECO:0000256" key="3">
    <source>
        <dbReference type="ARBA" id="ARBA00022741"/>
    </source>
</evidence>
<dbReference type="SMART" id="SM00065">
    <property type="entry name" value="GAF"/>
    <property type="match status" value="1"/>
</dbReference>
<dbReference type="AlphaFoldDB" id="A0A6G0XFH2"/>
<dbReference type="SUPFAM" id="SSF55073">
    <property type="entry name" value="Nucleotide cyclase"/>
    <property type="match status" value="1"/>
</dbReference>
<evidence type="ECO:0000256" key="1">
    <source>
        <dbReference type="ARBA" id="ARBA00004370"/>
    </source>
</evidence>
<evidence type="ECO:0000256" key="6">
    <source>
        <dbReference type="ARBA" id="ARBA00023239"/>
    </source>
</evidence>
<dbReference type="PANTHER" id="PTHR11920">
    <property type="entry name" value="GUANYLYL CYCLASE"/>
    <property type="match status" value="1"/>
</dbReference>
<dbReference type="GO" id="GO:0001653">
    <property type="term" value="F:peptide receptor activity"/>
    <property type="evidence" value="ECO:0007669"/>
    <property type="project" value="TreeGrafter"/>
</dbReference>
<dbReference type="Gene3D" id="3.30.450.40">
    <property type="match status" value="1"/>
</dbReference>
<evidence type="ECO:0000256" key="4">
    <source>
        <dbReference type="ARBA" id="ARBA00022989"/>
    </source>
</evidence>
<dbReference type="GO" id="GO:0035556">
    <property type="term" value="P:intracellular signal transduction"/>
    <property type="evidence" value="ECO:0007669"/>
    <property type="project" value="InterPro"/>
</dbReference>
<keyword evidence="9" id="KW-1185">Reference proteome</keyword>
<dbReference type="CDD" id="cd07302">
    <property type="entry name" value="CHD"/>
    <property type="match status" value="1"/>
</dbReference>
<proteinExistence type="predicted"/>
<dbReference type="PROSITE" id="PS50125">
    <property type="entry name" value="GUANYLATE_CYCLASE_2"/>
    <property type="match status" value="1"/>
</dbReference>
<gene>
    <name evidence="8" type="ORF">Ae201684_005504</name>
</gene>
<dbReference type="GO" id="GO:0007168">
    <property type="term" value="P:receptor guanylyl cyclase signaling pathway"/>
    <property type="evidence" value="ECO:0007669"/>
    <property type="project" value="TreeGrafter"/>
</dbReference>
<dbReference type="GO" id="GO:0000166">
    <property type="term" value="F:nucleotide binding"/>
    <property type="evidence" value="ECO:0007669"/>
    <property type="project" value="UniProtKB-KW"/>
</dbReference>
<keyword evidence="2" id="KW-0812">Transmembrane</keyword>
<evidence type="ECO:0000259" key="7">
    <source>
        <dbReference type="PROSITE" id="PS50125"/>
    </source>
</evidence>
<evidence type="ECO:0000256" key="2">
    <source>
        <dbReference type="ARBA" id="ARBA00022692"/>
    </source>
</evidence>
<dbReference type="SUPFAM" id="SSF55781">
    <property type="entry name" value="GAF domain-like"/>
    <property type="match status" value="1"/>
</dbReference>
<dbReference type="GO" id="GO:0005886">
    <property type="term" value="C:plasma membrane"/>
    <property type="evidence" value="ECO:0007669"/>
    <property type="project" value="TreeGrafter"/>
</dbReference>
<evidence type="ECO:0000313" key="9">
    <source>
        <dbReference type="Proteomes" id="UP000481153"/>
    </source>
</evidence>
<sequence length="449" mass="49809">MDDSMRRRQEALMAYNILDTPPEDSFRELVTLAALTCRTPVSCISLIDWDGRRLWIKATQGLTESASVSFDDITPATMFCAQCVRGGDITDGGTFEAPLIIDNAFEHPLYADNPLVQQRSIGFYCGAPITAPNGIPIGTICVADSKPRTLTSDQIQTLTLLARQVMDHLEHRRQNFMLINAVAERETFRHRLREILDDMLPSHVIDSLRHGVKPPPDYFDPVTVFFSDVVGFTDICASIPPTAVMQILDTLYSHFDRLVAKYNLFKVETIGDAFVCCAGIPHEQPDHTLRIAKFAVEAMEAATKVPIDPEDPSKGCISIRVGFHTGPIVASVVGTTQPRYCLFGETVNTAMAMETSSHAMRINMSREAALALLDQCPEARIEERDVKSVDRQLEMFFLEPESVMDQDIMPIPPSPRCPTPTDAETLTCPSAFELWQSGLPWATAVGDEK</sequence>
<dbReference type="Pfam" id="PF00211">
    <property type="entry name" value="Guanylate_cyc"/>
    <property type="match status" value="1"/>
</dbReference>
<dbReference type="Gene3D" id="3.30.70.1230">
    <property type="entry name" value="Nucleotide cyclase"/>
    <property type="match status" value="1"/>
</dbReference>
<dbReference type="SMART" id="SM00044">
    <property type="entry name" value="CYCc"/>
    <property type="match status" value="1"/>
</dbReference>
<comment type="caution">
    <text evidence="8">The sequence shown here is derived from an EMBL/GenBank/DDBJ whole genome shotgun (WGS) entry which is preliminary data.</text>
</comment>
<keyword evidence="5" id="KW-0472">Membrane</keyword>
<reference evidence="8 9" key="1">
    <citation type="submission" date="2019-07" db="EMBL/GenBank/DDBJ databases">
        <title>Genomics analysis of Aphanomyces spp. identifies a new class of oomycete effector associated with host adaptation.</title>
        <authorList>
            <person name="Gaulin E."/>
        </authorList>
    </citation>
    <scope>NUCLEOTIDE SEQUENCE [LARGE SCALE GENOMIC DNA]</scope>
    <source>
        <strain evidence="8 9">ATCC 201684</strain>
    </source>
</reference>
<dbReference type="Pfam" id="PF01590">
    <property type="entry name" value="GAF"/>
    <property type="match status" value="1"/>
</dbReference>
<name>A0A6G0XFH2_9STRA</name>
<evidence type="ECO:0000313" key="8">
    <source>
        <dbReference type="EMBL" id="KAF0738895.1"/>
    </source>
</evidence>
<keyword evidence="4" id="KW-1133">Transmembrane helix</keyword>